<evidence type="ECO:0000313" key="4">
    <source>
        <dbReference type="Proteomes" id="UP000663854"/>
    </source>
</evidence>
<feature type="compositionally biased region" description="Polar residues" evidence="1">
    <location>
        <begin position="65"/>
        <end position="76"/>
    </location>
</feature>
<accession>A0A814CY96</accession>
<proteinExistence type="predicted"/>
<dbReference type="Proteomes" id="UP000663870">
    <property type="component" value="Unassembled WGS sequence"/>
</dbReference>
<organism evidence="2 4">
    <name type="scientific">Rotaria sordida</name>
    <dbReference type="NCBI Taxonomy" id="392033"/>
    <lineage>
        <taxon>Eukaryota</taxon>
        <taxon>Metazoa</taxon>
        <taxon>Spiralia</taxon>
        <taxon>Gnathifera</taxon>
        <taxon>Rotifera</taxon>
        <taxon>Eurotatoria</taxon>
        <taxon>Bdelloidea</taxon>
        <taxon>Philodinida</taxon>
        <taxon>Philodinidae</taxon>
        <taxon>Rotaria</taxon>
    </lineage>
</organism>
<feature type="region of interest" description="Disordered" evidence="1">
    <location>
        <begin position="1"/>
        <end position="76"/>
    </location>
</feature>
<evidence type="ECO:0000313" key="3">
    <source>
        <dbReference type="EMBL" id="CAF0982547.1"/>
    </source>
</evidence>
<name>A0A814CY96_9BILA</name>
<dbReference type="EMBL" id="CAJNOL010000282">
    <property type="protein sequence ID" value="CAF0982547.1"/>
    <property type="molecule type" value="Genomic_DNA"/>
</dbReference>
<dbReference type="EMBL" id="CAJNOH010000210">
    <property type="protein sequence ID" value="CAF0946622.1"/>
    <property type="molecule type" value="Genomic_DNA"/>
</dbReference>
<sequence length="98" mass="10836">MNGHKSSLNEKSENKSDESDEKNPVIQPGNDHDKEQQNNENNNTEEELNEQAPLAAAMISDDSNKQTTSNESNATSTRIFLGVGVSVYKENGTHILYN</sequence>
<evidence type="ECO:0000313" key="2">
    <source>
        <dbReference type="EMBL" id="CAF0946622.1"/>
    </source>
</evidence>
<dbReference type="Proteomes" id="UP000663854">
    <property type="component" value="Unassembled WGS sequence"/>
</dbReference>
<reference evidence="2" key="1">
    <citation type="submission" date="2021-02" db="EMBL/GenBank/DDBJ databases">
        <authorList>
            <person name="Nowell W R."/>
        </authorList>
    </citation>
    <scope>NUCLEOTIDE SEQUENCE</scope>
</reference>
<evidence type="ECO:0000256" key="1">
    <source>
        <dbReference type="SAM" id="MobiDB-lite"/>
    </source>
</evidence>
<gene>
    <name evidence="3" type="ORF">JXQ802_LOCUS13256</name>
    <name evidence="2" type="ORF">PYM288_LOCUS11891</name>
</gene>
<dbReference type="AlphaFoldDB" id="A0A814CY96"/>
<protein>
    <submittedName>
        <fullName evidence="2">Uncharacterized protein</fullName>
    </submittedName>
</protein>
<evidence type="ECO:0000313" key="5">
    <source>
        <dbReference type="Proteomes" id="UP000663870"/>
    </source>
</evidence>
<keyword evidence="5" id="KW-1185">Reference proteome</keyword>
<feature type="compositionally biased region" description="Basic and acidic residues" evidence="1">
    <location>
        <begin position="7"/>
        <end position="23"/>
    </location>
</feature>
<comment type="caution">
    <text evidence="2">The sequence shown here is derived from an EMBL/GenBank/DDBJ whole genome shotgun (WGS) entry which is preliminary data.</text>
</comment>